<dbReference type="GO" id="GO:0000981">
    <property type="term" value="F:DNA-binding transcription factor activity, RNA polymerase II-specific"/>
    <property type="evidence" value="ECO:0007669"/>
    <property type="project" value="TreeGrafter"/>
</dbReference>
<name>A0A7R9G8W7_9CRUS</name>
<dbReference type="OrthoDB" id="674948at2759"/>
<evidence type="ECO:0000256" key="4">
    <source>
        <dbReference type="ARBA" id="ARBA00023163"/>
    </source>
</evidence>
<evidence type="ECO:0000313" key="10">
    <source>
        <dbReference type="Proteomes" id="UP000678499"/>
    </source>
</evidence>
<dbReference type="InterPro" id="IPR046347">
    <property type="entry name" value="bZIP_sf"/>
</dbReference>
<keyword evidence="4" id="KW-0804">Transcription</keyword>
<keyword evidence="10" id="KW-1185">Reference proteome</keyword>
<evidence type="ECO:0000256" key="2">
    <source>
        <dbReference type="ARBA" id="ARBA00023015"/>
    </source>
</evidence>
<keyword evidence="3" id="KW-0238">DNA-binding</keyword>
<protein>
    <recommendedName>
        <fullName evidence="8">BZIP domain-containing protein</fullName>
    </recommendedName>
</protein>
<dbReference type="InterPro" id="IPR004827">
    <property type="entry name" value="bZIP"/>
</dbReference>
<evidence type="ECO:0000256" key="5">
    <source>
        <dbReference type="ARBA" id="ARBA00023242"/>
    </source>
</evidence>
<dbReference type="AlphaFoldDB" id="A0A7R9G8W7"/>
<dbReference type="GO" id="GO:0005634">
    <property type="term" value="C:nucleus"/>
    <property type="evidence" value="ECO:0007669"/>
    <property type="project" value="UniProtKB-SubCell"/>
</dbReference>
<dbReference type="Pfam" id="PF00170">
    <property type="entry name" value="bZIP_1"/>
    <property type="match status" value="1"/>
</dbReference>
<dbReference type="GO" id="GO:0035497">
    <property type="term" value="F:cAMP response element binding"/>
    <property type="evidence" value="ECO:0007669"/>
    <property type="project" value="TreeGrafter"/>
</dbReference>
<feature type="region of interest" description="Disordered" evidence="7">
    <location>
        <begin position="74"/>
        <end position="99"/>
    </location>
</feature>
<proteinExistence type="predicted"/>
<feature type="domain" description="BZIP" evidence="8">
    <location>
        <begin position="2"/>
        <end position="65"/>
    </location>
</feature>
<dbReference type="SUPFAM" id="SSF57959">
    <property type="entry name" value="Leucine zipper domain"/>
    <property type="match status" value="1"/>
</dbReference>
<evidence type="ECO:0000256" key="6">
    <source>
        <dbReference type="SAM" id="Coils"/>
    </source>
</evidence>
<keyword evidence="2" id="KW-0805">Transcription regulation</keyword>
<dbReference type="PANTHER" id="PTHR46004:SF3">
    <property type="entry name" value="CYCLIC AMP RESPONSE ELEMENT-BINDING PROTEIN A"/>
    <property type="match status" value="1"/>
</dbReference>
<organism evidence="9">
    <name type="scientific">Notodromas monacha</name>
    <dbReference type="NCBI Taxonomy" id="399045"/>
    <lineage>
        <taxon>Eukaryota</taxon>
        <taxon>Metazoa</taxon>
        <taxon>Ecdysozoa</taxon>
        <taxon>Arthropoda</taxon>
        <taxon>Crustacea</taxon>
        <taxon>Oligostraca</taxon>
        <taxon>Ostracoda</taxon>
        <taxon>Podocopa</taxon>
        <taxon>Podocopida</taxon>
        <taxon>Cypridocopina</taxon>
        <taxon>Cypridoidea</taxon>
        <taxon>Cyprididae</taxon>
        <taxon>Notodromas</taxon>
    </lineage>
</organism>
<evidence type="ECO:0000256" key="1">
    <source>
        <dbReference type="ARBA" id="ARBA00004123"/>
    </source>
</evidence>
<evidence type="ECO:0000313" key="9">
    <source>
        <dbReference type="EMBL" id="CAD7273548.1"/>
    </source>
</evidence>
<accession>A0A7R9G8W7</accession>
<dbReference type="PANTHER" id="PTHR46004">
    <property type="entry name" value="CYCLIC AMP RESPONSE ELEMENT-BINDING PROTEIN A"/>
    <property type="match status" value="1"/>
</dbReference>
<feature type="coiled-coil region" evidence="6">
    <location>
        <begin position="21"/>
        <end position="69"/>
    </location>
</feature>
<dbReference type="EMBL" id="CAJPEX010000143">
    <property type="protein sequence ID" value="CAG0913700.1"/>
    <property type="molecule type" value="Genomic_DNA"/>
</dbReference>
<dbReference type="SMART" id="SM00338">
    <property type="entry name" value="BRLZ"/>
    <property type="match status" value="1"/>
</dbReference>
<dbReference type="EMBL" id="OA882180">
    <property type="protein sequence ID" value="CAD7273548.1"/>
    <property type="molecule type" value="Genomic_DNA"/>
</dbReference>
<comment type="subcellular location">
    <subcellularLocation>
        <location evidence="1">Nucleus</location>
    </subcellularLocation>
</comment>
<gene>
    <name evidence="9" type="ORF">NMOB1V02_LOCUS1429</name>
</gene>
<sequence>MKEEMKMNCFGGGLISAQESRRKKKEYMDTLERKVEILESERSQYQDHIQNLETTNSSLMAKVQNLRRQLDQLSGGSPAKIARRSLSTQTGVTLPANDRVDGSAKSEVLDVPQQRRVMPLLRKQVNGATVELESS</sequence>
<dbReference type="Proteomes" id="UP000678499">
    <property type="component" value="Unassembled WGS sequence"/>
</dbReference>
<keyword evidence="5" id="KW-0539">Nucleus</keyword>
<evidence type="ECO:0000256" key="7">
    <source>
        <dbReference type="SAM" id="MobiDB-lite"/>
    </source>
</evidence>
<dbReference type="Gene3D" id="1.20.5.170">
    <property type="match status" value="1"/>
</dbReference>
<evidence type="ECO:0000256" key="3">
    <source>
        <dbReference type="ARBA" id="ARBA00023125"/>
    </source>
</evidence>
<keyword evidence="6" id="KW-0175">Coiled coil</keyword>
<reference evidence="9" key="1">
    <citation type="submission" date="2020-11" db="EMBL/GenBank/DDBJ databases">
        <authorList>
            <person name="Tran Van P."/>
        </authorList>
    </citation>
    <scope>NUCLEOTIDE SEQUENCE</scope>
</reference>
<evidence type="ECO:0000259" key="8">
    <source>
        <dbReference type="SMART" id="SM00338"/>
    </source>
</evidence>